<feature type="active site" description="Proton donor" evidence="8">
    <location>
        <position position="558"/>
    </location>
</feature>
<dbReference type="OrthoDB" id="269227at2759"/>
<gene>
    <name evidence="12" type="ORF">BDZ94DRAFT_1304589</name>
</gene>
<evidence type="ECO:0000256" key="4">
    <source>
        <dbReference type="ARBA" id="ARBA00022729"/>
    </source>
</evidence>
<keyword evidence="13" id="KW-1185">Reference proteome</keyword>
<evidence type="ECO:0000256" key="5">
    <source>
        <dbReference type="ARBA" id="ARBA00022827"/>
    </source>
</evidence>
<dbReference type="InterPro" id="IPR036188">
    <property type="entry name" value="FAD/NAD-bd_sf"/>
</dbReference>
<protein>
    <submittedName>
        <fullName evidence="12">Alcohol oxidase</fullName>
    </submittedName>
</protein>
<keyword evidence="5 9" id="KW-0274">FAD</keyword>
<dbReference type="Pfam" id="PF00732">
    <property type="entry name" value="GMC_oxred_N"/>
    <property type="match status" value="1"/>
</dbReference>
<evidence type="ECO:0000256" key="7">
    <source>
        <dbReference type="ARBA" id="ARBA00023180"/>
    </source>
</evidence>
<comment type="similarity">
    <text evidence="2">Belongs to the GMC oxidoreductase family.</text>
</comment>
<evidence type="ECO:0000256" key="8">
    <source>
        <dbReference type="PIRSR" id="PIRSR000137-1"/>
    </source>
</evidence>
<dbReference type="InterPro" id="IPR000172">
    <property type="entry name" value="GMC_OxRdtase_N"/>
</dbReference>
<evidence type="ECO:0000259" key="11">
    <source>
        <dbReference type="PROSITE" id="PS00624"/>
    </source>
</evidence>
<dbReference type="EMBL" id="MU150233">
    <property type="protein sequence ID" value="KAF9468307.1"/>
    <property type="molecule type" value="Genomic_DNA"/>
</dbReference>
<evidence type="ECO:0000313" key="12">
    <source>
        <dbReference type="EMBL" id="KAF9468307.1"/>
    </source>
</evidence>
<feature type="chain" id="PRO_5040492295" evidence="10">
    <location>
        <begin position="22"/>
        <end position="621"/>
    </location>
</feature>
<evidence type="ECO:0000256" key="6">
    <source>
        <dbReference type="ARBA" id="ARBA00023002"/>
    </source>
</evidence>
<dbReference type="PANTHER" id="PTHR11552">
    <property type="entry name" value="GLUCOSE-METHANOL-CHOLINE GMC OXIDOREDUCTASE"/>
    <property type="match status" value="1"/>
</dbReference>
<name>A0A9P6CJC3_9AGAR</name>
<dbReference type="AlphaFoldDB" id="A0A9P6CJC3"/>
<evidence type="ECO:0000256" key="9">
    <source>
        <dbReference type="PIRSR" id="PIRSR000137-2"/>
    </source>
</evidence>
<evidence type="ECO:0000313" key="13">
    <source>
        <dbReference type="Proteomes" id="UP000807353"/>
    </source>
</evidence>
<dbReference type="SUPFAM" id="SSF54373">
    <property type="entry name" value="FAD-linked reductases, C-terminal domain"/>
    <property type="match status" value="1"/>
</dbReference>
<dbReference type="Gene3D" id="3.50.50.60">
    <property type="entry name" value="FAD/NAD(P)-binding domain"/>
    <property type="match status" value="1"/>
</dbReference>
<dbReference type="GO" id="GO:0016614">
    <property type="term" value="F:oxidoreductase activity, acting on CH-OH group of donors"/>
    <property type="evidence" value="ECO:0007669"/>
    <property type="project" value="InterPro"/>
</dbReference>
<sequence>MRFLVSFSCLILLSSLKLANANSNPPQSGDLVKELKDTTFSFIIVGGGTAGLVIATRLSEIRENRVLLLEAGEEHFDDPLIMIPSKVGLVYGNPLYDWMYQTIPQVHSSNIRVNFTRGKMLGGCSAINAMIWDRASKVEYDMISELGNPGWDWDGLLPYFKKAENFTPPDPVFSRKWNLTFDPSTRGFSGPINTFFPRFITDAELPIEPAALSLGINILPEPMNGVTTGTWRAEASVDPITGTRTYSASGYFIPNRRRPNLKVITGAHATRINWATPKSASLTASSVTFSYQNQSYTARTSREVILSAGSIGSPQLLELSGIGEPGRLRATGVVPLVNLPGVGENMQDHIYLILSYKLKPGVSSLDEFFNNSTLLQEQLKLFAARPASGALTYTASGLTFLRIQDLFASSESLIQTLRTQLVDNPRRTGPTKQQKLQVDLVTSLNSVLTQGMHLTPDVADPSTAYVSFLVLLQQPFSRGSTHIYSANPLQGPLIDPNYFDVDFDLDVLVGAAQFVRDKISKSPPWADVIVDENYPGLNSSTPASLRSWVKSSIQSQSHTTGTCSMQPRKERGVVDPNLKVHGTSNVRVVDLSVMPQQFSGHPQALVYAIAEKAADIIKATG</sequence>
<keyword evidence="4 10" id="KW-0732">Signal</keyword>
<keyword evidence="7" id="KW-0325">Glycoprotein</keyword>
<dbReference type="InterPro" id="IPR007867">
    <property type="entry name" value="GMC_OxRtase_C"/>
</dbReference>
<evidence type="ECO:0000256" key="3">
    <source>
        <dbReference type="ARBA" id="ARBA00022630"/>
    </source>
</evidence>
<feature type="binding site" evidence="9">
    <location>
        <begin position="602"/>
        <end position="603"/>
    </location>
    <ligand>
        <name>FAD</name>
        <dbReference type="ChEBI" id="CHEBI:57692"/>
    </ligand>
</feature>
<proteinExistence type="inferred from homology"/>
<dbReference type="Pfam" id="PF05199">
    <property type="entry name" value="GMC_oxred_C"/>
    <property type="match status" value="1"/>
</dbReference>
<keyword evidence="3" id="KW-0285">Flavoprotein</keyword>
<dbReference type="Proteomes" id="UP000807353">
    <property type="component" value="Unassembled WGS sequence"/>
</dbReference>
<keyword evidence="6" id="KW-0560">Oxidoreductase</keyword>
<organism evidence="12 13">
    <name type="scientific">Collybia nuda</name>
    <dbReference type="NCBI Taxonomy" id="64659"/>
    <lineage>
        <taxon>Eukaryota</taxon>
        <taxon>Fungi</taxon>
        <taxon>Dikarya</taxon>
        <taxon>Basidiomycota</taxon>
        <taxon>Agaricomycotina</taxon>
        <taxon>Agaricomycetes</taxon>
        <taxon>Agaricomycetidae</taxon>
        <taxon>Agaricales</taxon>
        <taxon>Tricholomatineae</taxon>
        <taxon>Clitocybaceae</taxon>
        <taxon>Collybia</taxon>
    </lineage>
</organism>
<dbReference type="Gene3D" id="3.30.560.10">
    <property type="entry name" value="Glucose Oxidase, domain 3"/>
    <property type="match status" value="1"/>
</dbReference>
<feature type="domain" description="Glucose-methanol-choline oxidoreductase N-terminal" evidence="11">
    <location>
        <begin position="309"/>
        <end position="323"/>
    </location>
</feature>
<evidence type="ECO:0000256" key="1">
    <source>
        <dbReference type="ARBA" id="ARBA00001974"/>
    </source>
</evidence>
<dbReference type="InterPro" id="IPR012132">
    <property type="entry name" value="GMC_OxRdtase"/>
</dbReference>
<comment type="cofactor">
    <cofactor evidence="1 9">
        <name>FAD</name>
        <dbReference type="ChEBI" id="CHEBI:57692"/>
    </cofactor>
</comment>
<reference evidence="12" key="1">
    <citation type="submission" date="2020-11" db="EMBL/GenBank/DDBJ databases">
        <authorList>
            <consortium name="DOE Joint Genome Institute"/>
            <person name="Ahrendt S."/>
            <person name="Riley R."/>
            <person name="Andreopoulos W."/>
            <person name="Labutti K."/>
            <person name="Pangilinan J."/>
            <person name="Ruiz-Duenas F.J."/>
            <person name="Barrasa J.M."/>
            <person name="Sanchez-Garcia M."/>
            <person name="Camarero S."/>
            <person name="Miyauchi S."/>
            <person name="Serrano A."/>
            <person name="Linde D."/>
            <person name="Babiker R."/>
            <person name="Drula E."/>
            <person name="Ayuso-Fernandez I."/>
            <person name="Pacheco R."/>
            <person name="Padilla G."/>
            <person name="Ferreira P."/>
            <person name="Barriuso J."/>
            <person name="Kellner H."/>
            <person name="Castanera R."/>
            <person name="Alfaro M."/>
            <person name="Ramirez L."/>
            <person name="Pisabarro A.G."/>
            <person name="Kuo A."/>
            <person name="Tritt A."/>
            <person name="Lipzen A."/>
            <person name="He G."/>
            <person name="Yan M."/>
            <person name="Ng V."/>
            <person name="Cullen D."/>
            <person name="Martin F."/>
            <person name="Rosso M.-N."/>
            <person name="Henrissat B."/>
            <person name="Hibbett D."/>
            <person name="Martinez A.T."/>
            <person name="Grigoriev I.V."/>
        </authorList>
    </citation>
    <scope>NUCLEOTIDE SEQUENCE</scope>
    <source>
        <strain evidence="12">CBS 247.69</strain>
    </source>
</reference>
<feature type="signal peptide" evidence="10">
    <location>
        <begin position="1"/>
        <end position="21"/>
    </location>
</feature>
<dbReference type="PANTHER" id="PTHR11552:SF201">
    <property type="entry name" value="GLUCOSE-METHANOL-CHOLINE OXIDOREDUCTASE N-TERMINAL DOMAIN-CONTAINING PROTEIN"/>
    <property type="match status" value="1"/>
</dbReference>
<accession>A0A9P6CJC3</accession>
<comment type="caution">
    <text evidence="12">The sequence shown here is derived from an EMBL/GenBank/DDBJ whole genome shotgun (WGS) entry which is preliminary data.</text>
</comment>
<dbReference type="PROSITE" id="PS00624">
    <property type="entry name" value="GMC_OXRED_2"/>
    <property type="match status" value="1"/>
</dbReference>
<dbReference type="PIRSF" id="PIRSF000137">
    <property type="entry name" value="Alcohol_oxidase"/>
    <property type="match status" value="1"/>
</dbReference>
<dbReference type="GO" id="GO:0050660">
    <property type="term" value="F:flavin adenine dinucleotide binding"/>
    <property type="evidence" value="ECO:0007669"/>
    <property type="project" value="InterPro"/>
</dbReference>
<dbReference type="SUPFAM" id="SSF51905">
    <property type="entry name" value="FAD/NAD(P)-binding domain"/>
    <property type="match status" value="1"/>
</dbReference>
<feature type="active site" description="Proton acceptor" evidence="8">
    <location>
        <position position="601"/>
    </location>
</feature>
<evidence type="ECO:0000256" key="10">
    <source>
        <dbReference type="SAM" id="SignalP"/>
    </source>
</evidence>
<evidence type="ECO:0000256" key="2">
    <source>
        <dbReference type="ARBA" id="ARBA00010790"/>
    </source>
</evidence>